<keyword evidence="2" id="KW-1185">Reference proteome</keyword>
<dbReference type="Proteomes" id="UP001501758">
    <property type="component" value="Unassembled WGS sequence"/>
</dbReference>
<protein>
    <recommendedName>
        <fullName evidence="3">Transposase</fullName>
    </recommendedName>
</protein>
<reference evidence="1 2" key="1">
    <citation type="journal article" date="2019" name="Int. J. Syst. Evol. Microbiol.">
        <title>The Global Catalogue of Microorganisms (GCM) 10K type strain sequencing project: providing services to taxonomists for standard genome sequencing and annotation.</title>
        <authorList>
            <consortium name="The Broad Institute Genomics Platform"/>
            <consortium name="The Broad Institute Genome Sequencing Center for Infectious Disease"/>
            <person name="Wu L."/>
            <person name="Ma J."/>
        </authorList>
    </citation>
    <scope>NUCLEOTIDE SEQUENCE [LARGE SCALE GENOMIC DNA]</scope>
    <source>
        <strain evidence="1 2">JCM 15974</strain>
    </source>
</reference>
<gene>
    <name evidence="1" type="ORF">GCM10009430_04620</name>
</gene>
<evidence type="ECO:0008006" key="3">
    <source>
        <dbReference type="Google" id="ProtNLM"/>
    </source>
</evidence>
<dbReference type="RefSeq" id="WP_343910116.1">
    <property type="nucleotide sequence ID" value="NZ_BAAAGE010000001.1"/>
</dbReference>
<accession>A0ABN1IH00</accession>
<dbReference type="EMBL" id="BAAAGE010000001">
    <property type="protein sequence ID" value="GAA0713194.1"/>
    <property type="molecule type" value="Genomic_DNA"/>
</dbReference>
<comment type="caution">
    <text evidence="1">The sequence shown here is derived from an EMBL/GenBank/DDBJ whole genome shotgun (WGS) entry which is preliminary data.</text>
</comment>
<evidence type="ECO:0000313" key="1">
    <source>
        <dbReference type="EMBL" id="GAA0713194.1"/>
    </source>
</evidence>
<organism evidence="1 2">
    <name type="scientific">Aquimarina litoralis</name>
    <dbReference type="NCBI Taxonomy" id="584605"/>
    <lineage>
        <taxon>Bacteria</taxon>
        <taxon>Pseudomonadati</taxon>
        <taxon>Bacteroidota</taxon>
        <taxon>Flavobacteriia</taxon>
        <taxon>Flavobacteriales</taxon>
        <taxon>Flavobacteriaceae</taxon>
        <taxon>Aquimarina</taxon>
    </lineage>
</organism>
<name>A0ABN1IH00_9FLAO</name>
<evidence type="ECO:0000313" key="2">
    <source>
        <dbReference type="Proteomes" id="UP001501758"/>
    </source>
</evidence>
<proteinExistence type="predicted"/>
<sequence length="72" mass="8807">MLNTYYKNLTKENRQLAVQRIAFKTAFTEKIVERVLHRFNPLIEIQKNRVVIHKNSYHRLVKEIYKEYLITT</sequence>